<dbReference type="EMBL" id="LR798373">
    <property type="protein sequence ID" value="CAB5227243.1"/>
    <property type="molecule type" value="Genomic_DNA"/>
</dbReference>
<dbReference type="EMBL" id="LR797378">
    <property type="protein sequence ID" value="CAB4211683.1"/>
    <property type="molecule type" value="Genomic_DNA"/>
</dbReference>
<evidence type="ECO:0000313" key="3">
    <source>
        <dbReference type="EMBL" id="CAB4182644.1"/>
    </source>
</evidence>
<evidence type="ECO:0000313" key="6">
    <source>
        <dbReference type="EMBL" id="CAB5227243.1"/>
    </source>
</evidence>
<evidence type="ECO:0000313" key="4">
    <source>
        <dbReference type="EMBL" id="CAB4197849.1"/>
    </source>
</evidence>
<evidence type="ECO:0000313" key="2">
    <source>
        <dbReference type="EMBL" id="CAB4170198.1"/>
    </source>
</evidence>
<evidence type="ECO:0000313" key="1">
    <source>
        <dbReference type="EMBL" id="CAB4149839.1"/>
    </source>
</evidence>
<reference evidence="4" key="1">
    <citation type="submission" date="2020-05" db="EMBL/GenBank/DDBJ databases">
        <authorList>
            <person name="Chiriac C."/>
            <person name="Salcher M."/>
            <person name="Ghai R."/>
            <person name="Kavagutti S V."/>
        </authorList>
    </citation>
    <scope>NUCLEOTIDE SEQUENCE</scope>
</reference>
<name>A0A6J5RLK4_9CAUD</name>
<dbReference type="EMBL" id="LR797037">
    <property type="protein sequence ID" value="CAB4182644.1"/>
    <property type="molecule type" value="Genomic_DNA"/>
</dbReference>
<proteinExistence type="predicted"/>
<sequence>MSSPIPLELQAKISSWRLRAAEGTLTIEEMKEAILHLRSGRVSAQAASGAAKRKKAIAEIPAAADMLDELNDL</sequence>
<protein>
    <submittedName>
        <fullName evidence="4">Uncharacterized protein</fullName>
    </submittedName>
</protein>
<dbReference type="EMBL" id="LR796520">
    <property type="protein sequence ID" value="CAB4149839.1"/>
    <property type="molecule type" value="Genomic_DNA"/>
</dbReference>
<dbReference type="EMBL" id="LR797269">
    <property type="protein sequence ID" value="CAB4197849.1"/>
    <property type="molecule type" value="Genomic_DNA"/>
</dbReference>
<accession>A0A6J5RLK4</accession>
<dbReference type="EMBL" id="LR796851">
    <property type="protein sequence ID" value="CAB4170198.1"/>
    <property type="molecule type" value="Genomic_DNA"/>
</dbReference>
<organism evidence="4">
    <name type="scientific">uncultured Caudovirales phage</name>
    <dbReference type="NCBI Taxonomy" id="2100421"/>
    <lineage>
        <taxon>Viruses</taxon>
        <taxon>Duplodnaviria</taxon>
        <taxon>Heunggongvirae</taxon>
        <taxon>Uroviricota</taxon>
        <taxon>Caudoviricetes</taxon>
        <taxon>Peduoviridae</taxon>
        <taxon>Maltschvirus</taxon>
        <taxon>Maltschvirus maltsch</taxon>
    </lineage>
</organism>
<gene>
    <name evidence="3" type="ORF">UFOVP1079_32</name>
    <name evidence="4" type="ORF">UFOVP1320_36</name>
    <name evidence="5" type="ORF">UFOVP1431_19</name>
    <name evidence="6" type="ORF">UFOVP1527_20</name>
    <name evidence="1" type="ORF">UFOVP548_51</name>
    <name evidence="2" type="ORF">UFOVP904_51</name>
</gene>
<evidence type="ECO:0000313" key="5">
    <source>
        <dbReference type="EMBL" id="CAB4211683.1"/>
    </source>
</evidence>